<feature type="domain" description="Transposase IS66 C-terminal" evidence="1">
    <location>
        <begin position="1"/>
        <end position="32"/>
    </location>
</feature>
<dbReference type="Proteomes" id="UP000220927">
    <property type="component" value="Plasmid pRapFH23a"/>
</dbReference>
<sequence length="40" mass="4613">MNNVDPLDWLSQTLTRIAQGWPVSELEALMPWNFRPDAIS</sequence>
<reference evidence="2 3" key="1">
    <citation type="submission" date="2019-01" db="EMBL/GenBank/DDBJ databases">
        <title>Genomic insights into the origins and evolution of symbiotic genes in the Phaseolus vulgaris microsymbionts.</title>
        <authorList>
            <person name="Tong W."/>
        </authorList>
    </citation>
    <scope>NUCLEOTIDE SEQUENCE [LARGE SCALE GENOMIC DNA]</scope>
    <source>
        <strain evidence="2 3">FH23</strain>
        <plasmid evidence="3">prapfh23a</plasmid>
    </source>
</reference>
<accession>A0AAE6C3N4</accession>
<dbReference type="InterPro" id="IPR039552">
    <property type="entry name" value="IS66_C"/>
</dbReference>
<evidence type="ECO:0000259" key="1">
    <source>
        <dbReference type="Pfam" id="PF13817"/>
    </source>
</evidence>
<proteinExistence type="predicted"/>
<dbReference type="KEGG" id="rad:CO657_25650"/>
<dbReference type="RefSeq" id="WP_128715608.1">
    <property type="nucleotide sequence ID" value="NZ_CP034999.1"/>
</dbReference>
<dbReference type="EMBL" id="CP034999">
    <property type="protein sequence ID" value="QAS81255.1"/>
    <property type="molecule type" value="Genomic_DNA"/>
</dbReference>
<dbReference type="AlphaFoldDB" id="A0AAE6C3N4"/>
<geneLocation type="plasmid" evidence="3">
    <name>prapfh23a</name>
</geneLocation>
<gene>
    <name evidence="2" type="ORF">CO657_25650</name>
</gene>
<dbReference type="Pfam" id="PF13817">
    <property type="entry name" value="DDE_Tnp_IS66_C"/>
    <property type="match status" value="1"/>
</dbReference>
<keyword evidence="2" id="KW-0614">Plasmid</keyword>
<keyword evidence="3" id="KW-1185">Reference proteome</keyword>
<evidence type="ECO:0000313" key="2">
    <source>
        <dbReference type="EMBL" id="QAS81255.1"/>
    </source>
</evidence>
<protein>
    <submittedName>
        <fullName evidence="2">Transposase domain-containing protein</fullName>
    </submittedName>
</protein>
<name>A0AAE6C3N4_9HYPH</name>
<evidence type="ECO:0000313" key="3">
    <source>
        <dbReference type="Proteomes" id="UP000220927"/>
    </source>
</evidence>
<organism evidence="2 3">
    <name type="scientific">Rhizobium acidisoli</name>
    <dbReference type="NCBI Taxonomy" id="1538158"/>
    <lineage>
        <taxon>Bacteria</taxon>
        <taxon>Pseudomonadati</taxon>
        <taxon>Pseudomonadota</taxon>
        <taxon>Alphaproteobacteria</taxon>
        <taxon>Hyphomicrobiales</taxon>
        <taxon>Rhizobiaceae</taxon>
        <taxon>Rhizobium/Agrobacterium group</taxon>
        <taxon>Rhizobium</taxon>
    </lineage>
</organism>